<dbReference type="GO" id="GO:0016747">
    <property type="term" value="F:acyltransferase activity, transferring groups other than amino-acyl groups"/>
    <property type="evidence" value="ECO:0007669"/>
    <property type="project" value="InterPro"/>
</dbReference>
<dbReference type="Proteomes" id="UP000305709">
    <property type="component" value="Unassembled WGS sequence"/>
</dbReference>
<reference evidence="2 3" key="1">
    <citation type="submission" date="2019-06" db="EMBL/GenBank/DDBJ databases">
        <authorList>
            <person name="Jiang L."/>
        </authorList>
    </citation>
    <scope>NUCLEOTIDE SEQUENCE [LARGE SCALE GENOMIC DNA]</scope>
    <source>
        <strain evidence="2 3">YIM 48858</strain>
    </source>
</reference>
<keyword evidence="2" id="KW-0808">Transferase</keyword>
<dbReference type="SUPFAM" id="SSF55729">
    <property type="entry name" value="Acyl-CoA N-acyltransferases (Nat)"/>
    <property type="match status" value="1"/>
</dbReference>
<protein>
    <submittedName>
        <fullName evidence="2">GNAT family N-acetyltransferase</fullName>
    </submittedName>
</protein>
<dbReference type="InterPro" id="IPR050276">
    <property type="entry name" value="MshD_Acetyltransferase"/>
</dbReference>
<dbReference type="RefSeq" id="WP_139080530.1">
    <property type="nucleotide sequence ID" value="NZ_VDFV01000003.1"/>
</dbReference>
<comment type="caution">
    <text evidence="2">The sequence shown here is derived from an EMBL/GenBank/DDBJ whole genome shotgun (WGS) entry which is preliminary data.</text>
</comment>
<gene>
    <name evidence="2" type="ORF">FHG71_05075</name>
</gene>
<evidence type="ECO:0000313" key="2">
    <source>
        <dbReference type="EMBL" id="TNC73846.1"/>
    </source>
</evidence>
<name>A0A5C4NL41_9RHOB</name>
<dbReference type="PANTHER" id="PTHR43617:SF20">
    <property type="entry name" value="N-ALPHA-ACETYLTRANSFERASE RIMI"/>
    <property type="match status" value="1"/>
</dbReference>
<dbReference type="InterPro" id="IPR000182">
    <property type="entry name" value="GNAT_dom"/>
</dbReference>
<dbReference type="OrthoDB" id="9788924at2"/>
<evidence type="ECO:0000259" key="1">
    <source>
        <dbReference type="PROSITE" id="PS51186"/>
    </source>
</evidence>
<dbReference type="Gene3D" id="3.40.630.30">
    <property type="match status" value="1"/>
</dbReference>
<dbReference type="EMBL" id="VDFV01000003">
    <property type="protein sequence ID" value="TNC73846.1"/>
    <property type="molecule type" value="Genomic_DNA"/>
</dbReference>
<feature type="domain" description="N-acetyltransferase" evidence="1">
    <location>
        <begin position="6"/>
        <end position="193"/>
    </location>
</feature>
<dbReference type="Pfam" id="PF00583">
    <property type="entry name" value="Acetyltransf_1"/>
    <property type="match status" value="1"/>
</dbReference>
<dbReference type="PANTHER" id="PTHR43617">
    <property type="entry name" value="L-AMINO ACID N-ACETYLTRANSFERASE"/>
    <property type="match status" value="1"/>
</dbReference>
<evidence type="ECO:0000313" key="3">
    <source>
        <dbReference type="Proteomes" id="UP000305709"/>
    </source>
</evidence>
<dbReference type="CDD" id="cd04301">
    <property type="entry name" value="NAT_SF"/>
    <property type="match status" value="1"/>
</dbReference>
<accession>A0A5C4NL41</accession>
<dbReference type="AlphaFoldDB" id="A0A5C4NL41"/>
<dbReference type="PROSITE" id="PS51186">
    <property type="entry name" value="GNAT"/>
    <property type="match status" value="1"/>
</dbReference>
<sequence>MTDLPPPFRRATPKDASALVDFVDMAGEGLASHIWARNAQPGESVAEIGRRRALREEGSFSYRNSVVVDEGSGAVAALIGYALPDAPEPIGPDFPPMFVPLQELENMACGTWYINVLAAYPEHRGKGYGTKMIDIAQALSEQAGRKGLSLIVPDANAGARRLYARAGFREVAARPMVKEDWVNPGTDWLLLLRD</sequence>
<organism evidence="2 3">
    <name type="scientific">Rubellimicrobium roseum</name>
    <dbReference type="NCBI Taxonomy" id="687525"/>
    <lineage>
        <taxon>Bacteria</taxon>
        <taxon>Pseudomonadati</taxon>
        <taxon>Pseudomonadota</taxon>
        <taxon>Alphaproteobacteria</taxon>
        <taxon>Rhodobacterales</taxon>
        <taxon>Roseobacteraceae</taxon>
        <taxon>Rubellimicrobium</taxon>
    </lineage>
</organism>
<keyword evidence="3" id="KW-1185">Reference proteome</keyword>
<proteinExistence type="predicted"/>
<dbReference type="InterPro" id="IPR016181">
    <property type="entry name" value="Acyl_CoA_acyltransferase"/>
</dbReference>